<protein>
    <submittedName>
        <fullName evidence="1">Uncharacterized protein</fullName>
    </submittedName>
</protein>
<feature type="non-terminal residue" evidence="1">
    <location>
        <position position="586"/>
    </location>
</feature>
<organism evidence="1 2">
    <name type="scientific">Planctomyces bekefii</name>
    <dbReference type="NCBI Taxonomy" id="1653850"/>
    <lineage>
        <taxon>Bacteria</taxon>
        <taxon>Pseudomonadati</taxon>
        <taxon>Planctomycetota</taxon>
        <taxon>Planctomycetia</taxon>
        <taxon>Planctomycetales</taxon>
        <taxon>Planctomycetaceae</taxon>
        <taxon>Planctomyces</taxon>
    </lineage>
</organism>
<dbReference type="AlphaFoldDB" id="A0A5C6M6K9"/>
<accession>A0A5C6M6K9</accession>
<gene>
    <name evidence="1" type="ORF">E3A20_22000</name>
</gene>
<comment type="caution">
    <text evidence="1">The sequence shown here is derived from an EMBL/GenBank/DDBJ whole genome shotgun (WGS) entry which is preliminary data.</text>
</comment>
<name>A0A5C6M6K9_9PLAN</name>
<evidence type="ECO:0000313" key="2">
    <source>
        <dbReference type="Proteomes" id="UP000321083"/>
    </source>
</evidence>
<reference evidence="1 2" key="2">
    <citation type="submission" date="2019-08" db="EMBL/GenBank/DDBJ databases">
        <authorList>
            <person name="Henke P."/>
        </authorList>
    </citation>
    <scope>NUCLEOTIDE SEQUENCE [LARGE SCALE GENOMIC DNA]</scope>
    <source>
        <strain evidence="1">Phe10_nw2017</strain>
    </source>
</reference>
<reference evidence="1 2" key="1">
    <citation type="submission" date="2019-08" db="EMBL/GenBank/DDBJ databases">
        <title>100 year-old enigma solved: identification of Planctomyces bekefii, the type genus and species of the phylum Planctomycetes.</title>
        <authorList>
            <person name="Svetlana D.N."/>
            <person name="Overmann J."/>
        </authorList>
    </citation>
    <scope>NUCLEOTIDE SEQUENCE [LARGE SCALE GENOMIC DNA]</scope>
    <source>
        <strain evidence="1">Phe10_nw2017</strain>
    </source>
</reference>
<dbReference type="Proteomes" id="UP000321083">
    <property type="component" value="Unassembled WGS sequence"/>
</dbReference>
<keyword evidence="2" id="KW-1185">Reference proteome</keyword>
<feature type="non-terminal residue" evidence="1">
    <location>
        <position position="1"/>
    </location>
</feature>
<proteinExistence type="predicted"/>
<evidence type="ECO:0000313" key="1">
    <source>
        <dbReference type="EMBL" id="TWW08671.1"/>
    </source>
</evidence>
<dbReference type="EMBL" id="SRHE01000556">
    <property type="protein sequence ID" value="TWW08671.1"/>
    <property type="molecule type" value="Genomic_DNA"/>
</dbReference>
<sequence>LVEFISSGASLAMLIVLVALVKVSPPLPAKEEPSLNYKKPSEPPGALPVPVLSVSQTGALTFIDTTKTLSIPSDAPFDINSSTLTIEDNNITFDSTSGTTFTTTGAGAFTLAPATGQNLNVNLGGAGNFTVETNRFVVVNNGNVGIRDSTPDGLLDINGSFMLNGSLFSVGALGQGSLLVAKSTGNISELTKGANHYVLKVNGNALVWETDNTGTGSAPGGSAGQFQFSNGSTFMGNGVLSFAKATKTLTVPIDAPLDINSTSVSIADTDITFDGASTTFTSSGAFTLAPANNQNLNVNLGGTGKFSVETNQLYVANNGNVGISNASPNSKLTVNGALALLEGTAPGLTSGFGKFYVNSTNSKPYFIDDSGTSYNLANGSTITAASDYLRSNANTAYSSGTITFDSGTTVDINSTNVSIADDNIVFDSASGVTFSPATSQNLTVDLGGSGKFIVDSNRLVVNTNGNVGIKDSTPDGLLDVNGSFMLNGSLFSVGALGQGSLLVAKSAGNISELTRGSNHYVLKVNGNALVWETDNTGTGSAPGGSDGFLQFKDGSSFAGNGGLTFTKATKTINIANDAPLDINSTS</sequence>